<feature type="coiled-coil region" evidence="1">
    <location>
        <begin position="1258"/>
        <end position="1292"/>
    </location>
</feature>
<dbReference type="InParanoid" id="G5AF08"/>
<feature type="compositionally biased region" description="Basic and acidic residues" evidence="2">
    <location>
        <begin position="1648"/>
        <end position="1666"/>
    </location>
</feature>
<dbReference type="SMR" id="G5AF08"/>
<evidence type="ECO:0000313" key="4">
    <source>
        <dbReference type="Proteomes" id="UP000002640"/>
    </source>
</evidence>
<dbReference type="EMBL" id="JH159165">
    <property type="protein sequence ID" value="EGZ05798.1"/>
    <property type="molecule type" value="Genomic_DNA"/>
</dbReference>
<dbReference type="Proteomes" id="UP000002640">
    <property type="component" value="Unassembled WGS sequence"/>
</dbReference>
<feature type="region of interest" description="Disordered" evidence="2">
    <location>
        <begin position="885"/>
        <end position="1007"/>
    </location>
</feature>
<feature type="region of interest" description="Disordered" evidence="2">
    <location>
        <begin position="467"/>
        <end position="512"/>
    </location>
</feature>
<feature type="compositionally biased region" description="Polar residues" evidence="2">
    <location>
        <begin position="790"/>
        <end position="809"/>
    </location>
</feature>
<feature type="compositionally biased region" description="Basic and acidic residues" evidence="2">
    <location>
        <begin position="1699"/>
        <end position="1713"/>
    </location>
</feature>
<dbReference type="GeneID" id="20648194"/>
<feature type="region of interest" description="Disordered" evidence="2">
    <location>
        <begin position="555"/>
        <end position="677"/>
    </location>
</feature>
<name>G5AF08_PHYSP</name>
<feature type="region of interest" description="Disordered" evidence="2">
    <location>
        <begin position="1"/>
        <end position="42"/>
    </location>
</feature>
<feature type="compositionally biased region" description="Polar residues" evidence="2">
    <location>
        <begin position="354"/>
        <end position="368"/>
    </location>
</feature>
<feature type="compositionally biased region" description="Basic residues" evidence="2">
    <location>
        <begin position="1435"/>
        <end position="1447"/>
    </location>
</feature>
<feature type="compositionally biased region" description="Low complexity" evidence="2">
    <location>
        <begin position="937"/>
        <end position="952"/>
    </location>
</feature>
<organism evidence="3 4">
    <name type="scientific">Phytophthora sojae (strain P6497)</name>
    <name type="common">Soybean stem and root rot agent</name>
    <name type="synonym">Phytophthora megasperma f. sp. glycines</name>
    <dbReference type="NCBI Taxonomy" id="1094619"/>
    <lineage>
        <taxon>Eukaryota</taxon>
        <taxon>Sar</taxon>
        <taxon>Stramenopiles</taxon>
        <taxon>Oomycota</taxon>
        <taxon>Peronosporomycetes</taxon>
        <taxon>Peronosporales</taxon>
        <taxon>Peronosporaceae</taxon>
        <taxon>Phytophthora</taxon>
    </lineage>
</organism>
<protein>
    <recommendedName>
        <fullName evidence="5">CCHC-type domain-containing protein</fullName>
    </recommendedName>
</protein>
<feature type="region of interest" description="Disordered" evidence="2">
    <location>
        <begin position="720"/>
        <end position="842"/>
    </location>
</feature>
<feature type="compositionally biased region" description="Polar residues" evidence="2">
    <location>
        <begin position="663"/>
        <end position="677"/>
    </location>
</feature>
<feature type="compositionally biased region" description="Low complexity" evidence="2">
    <location>
        <begin position="1731"/>
        <end position="1743"/>
    </location>
</feature>
<keyword evidence="1" id="KW-0175">Coiled coil</keyword>
<feature type="compositionally biased region" description="Low complexity" evidence="2">
    <location>
        <begin position="607"/>
        <end position="622"/>
    </location>
</feature>
<accession>G5AF08</accession>
<feature type="compositionally biased region" description="Polar residues" evidence="2">
    <location>
        <begin position="1716"/>
        <end position="1727"/>
    </location>
</feature>
<keyword evidence="4" id="KW-1185">Reference proteome</keyword>
<feature type="compositionally biased region" description="Polar residues" evidence="2">
    <location>
        <begin position="498"/>
        <end position="512"/>
    </location>
</feature>
<feature type="compositionally biased region" description="Polar residues" evidence="2">
    <location>
        <begin position="828"/>
        <end position="842"/>
    </location>
</feature>
<evidence type="ECO:0000256" key="1">
    <source>
        <dbReference type="SAM" id="Coils"/>
    </source>
</evidence>
<feature type="compositionally biased region" description="Basic and acidic residues" evidence="2">
    <location>
        <begin position="1393"/>
        <end position="1405"/>
    </location>
</feature>
<dbReference type="KEGG" id="psoj:PHYSODRAFT_341997"/>
<feature type="compositionally biased region" description="Polar residues" evidence="2">
    <location>
        <begin position="993"/>
        <end position="1007"/>
    </location>
</feature>
<feature type="compositionally biased region" description="Low complexity" evidence="2">
    <location>
        <begin position="1100"/>
        <end position="1122"/>
    </location>
</feature>
<feature type="compositionally biased region" description="Polar residues" evidence="2">
    <location>
        <begin position="467"/>
        <end position="479"/>
    </location>
</feature>
<reference evidence="3 4" key="1">
    <citation type="journal article" date="2006" name="Science">
        <title>Phytophthora genome sequences uncover evolutionary origins and mechanisms of pathogenesis.</title>
        <authorList>
            <person name="Tyler B.M."/>
            <person name="Tripathy S."/>
            <person name="Zhang X."/>
            <person name="Dehal P."/>
            <person name="Jiang R.H."/>
            <person name="Aerts A."/>
            <person name="Arredondo F.D."/>
            <person name="Baxter L."/>
            <person name="Bensasson D."/>
            <person name="Beynon J.L."/>
            <person name="Chapman J."/>
            <person name="Damasceno C.M."/>
            <person name="Dorrance A.E."/>
            <person name="Dou D."/>
            <person name="Dickerman A.W."/>
            <person name="Dubchak I.L."/>
            <person name="Garbelotto M."/>
            <person name="Gijzen M."/>
            <person name="Gordon S.G."/>
            <person name="Govers F."/>
            <person name="Grunwald N.J."/>
            <person name="Huang W."/>
            <person name="Ivors K.L."/>
            <person name="Jones R.W."/>
            <person name="Kamoun S."/>
            <person name="Krampis K."/>
            <person name="Lamour K.H."/>
            <person name="Lee M.K."/>
            <person name="McDonald W.H."/>
            <person name="Medina M."/>
            <person name="Meijer H.J."/>
            <person name="Nordberg E.K."/>
            <person name="Maclean D.J."/>
            <person name="Ospina-Giraldo M.D."/>
            <person name="Morris P.F."/>
            <person name="Phuntumart V."/>
            <person name="Putnam N.H."/>
            <person name="Rash S."/>
            <person name="Rose J.K."/>
            <person name="Sakihama Y."/>
            <person name="Salamov A.A."/>
            <person name="Savidor A."/>
            <person name="Scheuring C.F."/>
            <person name="Smith B.M."/>
            <person name="Sobral B.W."/>
            <person name="Terry A."/>
            <person name="Torto-Alalibo T.A."/>
            <person name="Win J."/>
            <person name="Xu Z."/>
            <person name="Zhang H."/>
            <person name="Grigoriev I.V."/>
            <person name="Rokhsar D.S."/>
            <person name="Boore J.L."/>
        </authorList>
    </citation>
    <scope>NUCLEOTIDE SEQUENCE [LARGE SCALE GENOMIC DNA]</scope>
    <source>
        <strain evidence="3 4">P6497</strain>
    </source>
</reference>
<feature type="compositionally biased region" description="Polar residues" evidence="2">
    <location>
        <begin position="189"/>
        <end position="203"/>
    </location>
</feature>
<feature type="compositionally biased region" description="Low complexity" evidence="2">
    <location>
        <begin position="298"/>
        <end position="313"/>
    </location>
</feature>
<feature type="region of interest" description="Disordered" evidence="2">
    <location>
        <begin position="246"/>
        <end position="368"/>
    </location>
</feature>
<sequence length="1886" mass="201766">MSNGRDSLGAEAKDAAPGAVPSVIGTSRASDESTASGVQTSYAVGDLGFQVTRTVIPPRLVSVDQDDVEMASSVYSDPAIAPRKAATTAEPKLRVSAPTSGFSGPRDVSADERSQHQNSKRTQHGPPRPQVPSTPSALSTPSLSSLPAYKSSASASLQNSTPLNSMSNGRDSLGAEAKDAAPGAVPSVIGTSRASDESTASGVQTSYAVGDLGFQVTRTVIPPRLVSVDQDDVEMASSVYSDPAIAPRKAATTAEPKLRVSAPTSGFSGPRDVSADERSQHQNSKRTQHGPPRPQVPSTPSALSTPSLSSLPAYKSSASASLQNSTPLNSMSNGRDSLGAEAKDAAPGAVPSVIGTSRASDESTASGVQTSYAVGDLGFQVTRTVIPPRLVSVDQDDVEMASSVYSDPAIAPRKAAARGMSAPMSGVNTRTLSAHSMDRLARKSRRHHPRCPRRRCLLFQRTSASLQNSTPLNSMSNGRDSLGAEAKDAAPGAVPSVIGTSRASDESTASGVQTSYAVGDLGFQVTRTVIPPRLVSVDQDDVEMASSVYSDPAIAPRKAATTAEPKLRVSAPTSGFSGPRDVSADERSQHQNSKRTQHGPPRPQVPSTPSALSTPSLSSLPAYKSSASASLQNSTPLNSMSNGRDSLGAEAKDAAPGAVPSVIGTSRASDKSTASGVQTSYAVGDLGFQVTRTVIPPRLVSVDQDDVEMASSVYSDPAIAPRKAATTAEPKLRVSAPTSGFSGPRDVSADERSQHQNSKRTQHGPPRPQVPSTPSALSTPSLSSLPAYKSSASASLQNSTPLNSMSNGRDSLGAEAKDAAPGAVPSVIGTSRASDESTASGVQTSYAVGDLGFQVTRTVIPPRLVSVDQDDVEMASSVYSDPAIAPRKAATTAEPKLRVSAPTSGFSGPRDVSADERSQHQNSKRTQHGPPRPQVPSTPSALSTPSLSSLPAHKSSASASLQNSTPLNSMSNGRDSLGAEAKDAAPGAVPSVIGTSRASDESTASGVQTSYAVGDLGFQVTRTVIPPRLVSVDQDDVEMASSVYSDPAIAPRKAATTAEPKLRVSAPTSGFSGPRDVSADEQSQHQNSKGVVRSRRSTTSRRSAASSRSSGSRNLGSASSVSARSGPAQIELNVLRQQQEWQARMEQEQREFPARERLDALEGELLWEQRDLDARRQIQELTDRLVHAEIAWGEAKRRAQDVEARQTQSSNETQGMTQSITEAVRLERERLDAAYAERWQQREVEADSERARWVSETYAGWKEQMSTMEQKIQELEAEKEREREASENIQRFHAGQVCDLRATLAQVQARRATVAPDLATNVRSSVVQNPEVATRPQESSGAIIGIASVAGQRRETADPKNTSEVAASQLRATLAQTSADTSGRIARVKRGHGTTETKVTQDVKLEPVFLGKTSDPRRTAASKASQDSKTDSKRSATKKHQQKKKKRQDVNPPSDSDPSSDSSDDDSSSQSSDDSSDENPGVNLTAASTAQAGTTLLTFRPYINSNTLDQFDTKVSLRERVHWWERFANMAAQGGWSTKMRIQELKLKLSGAARDWFNQLPKHTQRDWKELASAFRKNSESALDFFYRLNSAAGKADIDFRKSSKRLEKHIRTFITKLRDTRLKTSLQGQRFRSIADLEYALEQDEDVWSRSDHDAPPPRARDFRTDNIPQGRFKPKRQGRAYVTRGDVSDSESDEDPEIHARFQEITDEPRISARSASANSGSTREISGEEASTSSAGSLASMKGAEWAQTLTNEGYRVMDNMGWRPPNAQPGPNANSGFRSPRRENRNWDKFCEKCGKWGHPEENCWKDVKCDRCLEMGHPTHLCRAQPCKNCGKLHLGKPCKDWKTLEAVKKLARQGALKDMPSQILDKLLDGEANSGRPSNQ</sequence>
<feature type="compositionally biased region" description="Low complexity" evidence="2">
    <location>
        <begin position="1452"/>
        <end position="1461"/>
    </location>
</feature>
<feature type="compositionally biased region" description="Polar residues" evidence="2">
    <location>
        <begin position="625"/>
        <end position="644"/>
    </location>
</feature>
<feature type="region of interest" description="Disordered" evidence="2">
    <location>
        <begin position="1050"/>
        <end position="1125"/>
    </location>
</feature>
<gene>
    <name evidence="3" type="ORF">PHYSODRAFT_341997</name>
</gene>
<feature type="compositionally biased region" description="Low complexity" evidence="2">
    <location>
        <begin position="133"/>
        <end position="148"/>
    </location>
</feature>
<feature type="region of interest" description="Disordered" evidence="2">
    <location>
        <begin position="1646"/>
        <end position="1744"/>
    </location>
</feature>
<feature type="compositionally biased region" description="Polar residues" evidence="2">
    <location>
        <begin position="24"/>
        <end position="42"/>
    </location>
</feature>
<feature type="compositionally biased region" description="Polar residues" evidence="2">
    <location>
        <begin position="151"/>
        <end position="170"/>
    </location>
</feature>
<feature type="compositionally biased region" description="Low complexity" evidence="2">
    <location>
        <begin position="772"/>
        <end position="787"/>
    </location>
</feature>
<dbReference type="RefSeq" id="XP_009538659.1">
    <property type="nucleotide sequence ID" value="XM_009540364.1"/>
</dbReference>
<proteinExistence type="predicted"/>
<feature type="compositionally biased region" description="Polar residues" evidence="2">
    <location>
        <begin position="955"/>
        <end position="974"/>
    </location>
</feature>
<feature type="compositionally biased region" description="Polar residues" evidence="2">
    <location>
        <begin position="316"/>
        <end position="335"/>
    </location>
</feature>
<feature type="region of interest" description="Disordered" evidence="2">
    <location>
        <begin position="73"/>
        <end position="203"/>
    </location>
</feature>
<evidence type="ECO:0000313" key="3">
    <source>
        <dbReference type="EMBL" id="EGZ05798.1"/>
    </source>
</evidence>
<feature type="region of interest" description="Disordered" evidence="2">
    <location>
        <begin position="1767"/>
        <end position="1786"/>
    </location>
</feature>
<feature type="region of interest" description="Disordered" evidence="2">
    <location>
        <begin position="1375"/>
        <end position="1483"/>
    </location>
</feature>
<evidence type="ECO:0008006" key="5">
    <source>
        <dbReference type="Google" id="ProtNLM"/>
    </source>
</evidence>
<evidence type="ECO:0000256" key="2">
    <source>
        <dbReference type="SAM" id="MobiDB-lite"/>
    </source>
</evidence>